<gene>
    <name evidence="2" type="ORF">BCD_1379</name>
</gene>
<dbReference type="EMBL" id="CP004316">
    <property type="protein sequence ID" value="AHH07445.1"/>
    <property type="molecule type" value="Genomic_DNA"/>
</dbReference>
<evidence type="ECO:0000313" key="2">
    <source>
        <dbReference type="EMBL" id="AHH07445.1"/>
    </source>
</evidence>
<keyword evidence="2" id="KW-0614">Plasmid</keyword>
<keyword evidence="1" id="KW-0175">Coiled coil</keyword>
<feature type="coiled-coil region" evidence="1">
    <location>
        <begin position="34"/>
        <end position="61"/>
    </location>
</feature>
<name>W5SKP9_9SPIR</name>
<evidence type="ECO:0000256" key="1">
    <source>
        <dbReference type="SAM" id="Coils"/>
    </source>
</evidence>
<proteinExistence type="predicted"/>
<accession>W5SKP9</accession>
<organism evidence="2">
    <name type="scientific">Borrelia crocidurae DOU</name>
    <dbReference type="NCBI Taxonomy" id="1293575"/>
    <lineage>
        <taxon>Bacteria</taxon>
        <taxon>Pseudomonadati</taxon>
        <taxon>Spirochaetota</taxon>
        <taxon>Spirochaetia</taxon>
        <taxon>Spirochaetales</taxon>
        <taxon>Borreliaceae</taxon>
        <taxon>Borrelia</taxon>
    </lineage>
</organism>
<dbReference type="Pfam" id="PF05714">
    <property type="entry name" value="PFam54_60"/>
    <property type="match status" value="1"/>
</dbReference>
<dbReference type="HOGENOM" id="CLU_062986_0_0_12"/>
<reference evidence="2" key="1">
    <citation type="submission" date="2013-02" db="EMBL/GenBank/DDBJ databases">
        <title>Comparative genomics of Borrelia species.</title>
        <authorList>
            <person name="Schwan T.G."/>
            <person name="Raffel S.J."/>
            <person name="Porcella S.F."/>
        </authorList>
    </citation>
    <scope>NUCLEOTIDE SEQUENCE</scope>
    <source>
        <strain evidence="2">DOU</strain>
        <plasmid evidence="2">unnamed</plasmid>
    </source>
</reference>
<dbReference type="Gene3D" id="1.10.3160.10">
    <property type="entry name" value="Bbcrasp-1"/>
    <property type="match status" value="1"/>
</dbReference>
<geneLocation type="plasmid" evidence="2">
    <name>unnamed</name>
</geneLocation>
<dbReference type="InterPro" id="IPR008421">
    <property type="entry name" value="Borrelia_lipoprotein_PFam54/60"/>
</dbReference>
<protein>
    <submittedName>
        <fullName evidence="2">Putative membrane spanning protein</fullName>
    </submittedName>
</protein>
<dbReference type="RefSeq" id="WP_025401378.1">
    <property type="nucleotide sequence ID" value="NZ_CP004316.1"/>
</dbReference>
<sequence length="296" mass="34370">MQQKVFLFMLMSLLLITCGPNEKTLVDNEEAQRMQEIALRKRRLEQKEEKKKKQLKQEEIEFIQDIIPSAVIEALSKHNDSNWNDDIKYFSAYFVGLNVVFRNVPYNVVGKDEFLYGVIGDNRGADVAERKAARREVYLALGYFNGLIRVFGAFALRLVRTPELVEEHKKTLKDFLRKIRKCAKAYYLDVYDDLQKKLNQLETLSLKDILLLRTRLEKLDAAKRAFIVDIVRPIQVRFSITVAMSKADIKNNKTTADEMVEYWETKLSSKFDGRCNDIMRLAFAIKGILDKIKVGS</sequence>
<dbReference type="AlphaFoldDB" id="W5SKP9"/>